<name>A0AAV1YSQ3_9ARAC</name>
<dbReference type="Pfam" id="PF00135">
    <property type="entry name" value="COesterase"/>
    <property type="match status" value="1"/>
</dbReference>
<sequence>MFFCYLILALASVFESTGVRTPRVETSSGILHGLEVETAGKKLKVFLGVPYAQPPVGNLRFREPQPLNTPNIERNSSNFRPSCIQPQHVASVISPLLHPNKAELSEDCLFLNIYVPNIDHLNDSLPVMVWLAGEGFDYADPQQYDGGFLAVHGQVIVVTVNYRLSAFGFLTSFSDDAPTNNGLYDQRVALKWVKENINKFGGNSFNVSLFGRFSGSISAAIQTFSPLSLNENLFQTVILQSGFPGGDWDFNSSPLNLTYDLAKGVDCFSPELTQIITCLKQKSADEILQATMRLRSKFRPTIDYKLINGSIIHTLKTNRYASIPVMVGLNENEGTLCTTALKAMHSEYFEKFKNGDLSSSDFSYLISFYMNDFFKINSSAANRLVDFIYKDSKMEAKENFLRFCGDLFINSRAESFSIELARQNTPLYVYNFDHRPSFSSQPSFITSGHGDDILFSLGLTFQIEDLPVKEVSLTKKIISSFVNFAKTG</sequence>
<dbReference type="EMBL" id="CAXIEN010000002">
    <property type="protein sequence ID" value="CAL1261370.1"/>
    <property type="molecule type" value="Genomic_DNA"/>
</dbReference>
<dbReference type="GO" id="GO:0005886">
    <property type="term" value="C:plasma membrane"/>
    <property type="evidence" value="ECO:0007669"/>
    <property type="project" value="TreeGrafter"/>
</dbReference>
<dbReference type="Gene3D" id="3.40.50.1820">
    <property type="entry name" value="alpha/beta hydrolase"/>
    <property type="match status" value="1"/>
</dbReference>
<evidence type="ECO:0000256" key="4">
    <source>
        <dbReference type="ARBA" id="ARBA00023180"/>
    </source>
</evidence>
<dbReference type="InterPro" id="IPR029058">
    <property type="entry name" value="AB_hydrolase_fold"/>
</dbReference>
<dbReference type="AlphaFoldDB" id="A0AAV1YSQ3"/>
<proteinExistence type="inferred from homology"/>
<dbReference type="PANTHER" id="PTHR43918">
    <property type="entry name" value="ACETYLCHOLINESTERASE"/>
    <property type="match status" value="1"/>
</dbReference>
<dbReference type="GO" id="GO:0003990">
    <property type="term" value="F:acetylcholinesterase activity"/>
    <property type="evidence" value="ECO:0007669"/>
    <property type="project" value="TreeGrafter"/>
</dbReference>
<dbReference type="InterPro" id="IPR019819">
    <property type="entry name" value="Carboxylesterase_B_CS"/>
</dbReference>
<keyword evidence="2" id="KW-0719">Serine esterase</keyword>
<evidence type="ECO:0000313" key="7">
    <source>
        <dbReference type="EMBL" id="CAL1261370.1"/>
    </source>
</evidence>
<accession>A0AAV1YSQ3</accession>
<evidence type="ECO:0000259" key="6">
    <source>
        <dbReference type="Pfam" id="PF00135"/>
    </source>
</evidence>
<evidence type="ECO:0000313" key="8">
    <source>
        <dbReference type="Proteomes" id="UP001497382"/>
    </source>
</evidence>
<evidence type="ECO:0000256" key="3">
    <source>
        <dbReference type="ARBA" id="ARBA00022801"/>
    </source>
</evidence>
<keyword evidence="4" id="KW-0325">Glycoprotein</keyword>
<dbReference type="GO" id="GO:0019695">
    <property type="term" value="P:choline metabolic process"/>
    <property type="evidence" value="ECO:0007669"/>
    <property type="project" value="TreeGrafter"/>
</dbReference>
<gene>
    <name evidence="7" type="ORF">LARSCL_LOCUS351</name>
</gene>
<keyword evidence="5" id="KW-0732">Signal</keyword>
<feature type="domain" description="Carboxylesterase type B" evidence="6">
    <location>
        <begin position="21"/>
        <end position="488"/>
    </location>
</feature>
<comment type="caution">
    <text evidence="7">The sequence shown here is derived from an EMBL/GenBank/DDBJ whole genome shotgun (WGS) entry which is preliminary data.</text>
</comment>
<organism evidence="7 8">
    <name type="scientific">Larinioides sclopetarius</name>
    <dbReference type="NCBI Taxonomy" id="280406"/>
    <lineage>
        <taxon>Eukaryota</taxon>
        <taxon>Metazoa</taxon>
        <taxon>Ecdysozoa</taxon>
        <taxon>Arthropoda</taxon>
        <taxon>Chelicerata</taxon>
        <taxon>Arachnida</taxon>
        <taxon>Araneae</taxon>
        <taxon>Araneomorphae</taxon>
        <taxon>Entelegynae</taxon>
        <taxon>Araneoidea</taxon>
        <taxon>Araneidae</taxon>
        <taxon>Larinioides</taxon>
    </lineage>
</organism>
<evidence type="ECO:0000256" key="1">
    <source>
        <dbReference type="ARBA" id="ARBA00005964"/>
    </source>
</evidence>
<dbReference type="SUPFAM" id="SSF53474">
    <property type="entry name" value="alpha/beta-Hydrolases"/>
    <property type="match status" value="1"/>
</dbReference>
<evidence type="ECO:0000256" key="2">
    <source>
        <dbReference type="ARBA" id="ARBA00022487"/>
    </source>
</evidence>
<dbReference type="GO" id="GO:0005615">
    <property type="term" value="C:extracellular space"/>
    <property type="evidence" value="ECO:0007669"/>
    <property type="project" value="TreeGrafter"/>
</dbReference>
<comment type="similarity">
    <text evidence="1">Belongs to the type-B carboxylesterase/lipase family.</text>
</comment>
<dbReference type="Proteomes" id="UP001497382">
    <property type="component" value="Unassembled WGS sequence"/>
</dbReference>
<dbReference type="InterPro" id="IPR002018">
    <property type="entry name" value="CarbesteraseB"/>
</dbReference>
<protein>
    <recommendedName>
        <fullName evidence="6">Carboxylesterase type B domain-containing protein</fullName>
    </recommendedName>
</protein>
<dbReference type="GO" id="GO:0006581">
    <property type="term" value="P:acetylcholine catabolic process"/>
    <property type="evidence" value="ECO:0007669"/>
    <property type="project" value="TreeGrafter"/>
</dbReference>
<feature type="chain" id="PRO_5043606648" description="Carboxylesterase type B domain-containing protein" evidence="5">
    <location>
        <begin position="19"/>
        <end position="488"/>
    </location>
</feature>
<keyword evidence="3" id="KW-0378">Hydrolase</keyword>
<dbReference type="PANTHER" id="PTHR43918:SF4">
    <property type="entry name" value="CARBOXYLIC ESTER HYDROLASE"/>
    <property type="match status" value="1"/>
</dbReference>
<keyword evidence="8" id="KW-1185">Reference proteome</keyword>
<evidence type="ECO:0000256" key="5">
    <source>
        <dbReference type="SAM" id="SignalP"/>
    </source>
</evidence>
<reference evidence="7 8" key="1">
    <citation type="submission" date="2024-04" db="EMBL/GenBank/DDBJ databases">
        <authorList>
            <person name="Rising A."/>
            <person name="Reimegard J."/>
            <person name="Sonavane S."/>
            <person name="Akerstrom W."/>
            <person name="Nylinder S."/>
            <person name="Hedman E."/>
            <person name="Kallberg Y."/>
        </authorList>
    </citation>
    <scope>NUCLEOTIDE SEQUENCE [LARGE SCALE GENOMIC DNA]</scope>
</reference>
<feature type="signal peptide" evidence="5">
    <location>
        <begin position="1"/>
        <end position="18"/>
    </location>
</feature>
<dbReference type="InterPro" id="IPR050654">
    <property type="entry name" value="AChE-related_enzymes"/>
</dbReference>
<dbReference type="PROSITE" id="PS00941">
    <property type="entry name" value="CARBOXYLESTERASE_B_2"/>
    <property type="match status" value="1"/>
</dbReference>